<gene>
    <name evidence="2" type="ORF">MNB_SV-14-171</name>
</gene>
<dbReference type="Gene3D" id="2.160.20.10">
    <property type="entry name" value="Single-stranded right-handed beta-helix, Pectin lyase-like"/>
    <property type="match status" value="1"/>
</dbReference>
<sequence length="550" mass="61812">MKTDRRNFIKGAVVAGAVGIATAPKALRADGMMTNRLCVVVDTVDKLTTSLKNASDTVIVKDINRGGTFIYDSSKSDINDGGTIFNGWVRQYDGVLNVLWFGAIGDGVSDDTQAIQKAIFHATGWNGKLYNLDNSVAKIVYIPRGTYRITDSLKITQMQYIIGDGYGSGHSKSTEILCDFTNISPPTDNYSNIYEGHPSIRLSKKPMLYNIKMANYIKIEGIRFNANFKDVYGIHLNDMYYSKLDTISIINCMNSGLTLHYAQFNEVRNISYINNAGPIRIVNSCTIDFDNLDIENSQCGVKNDLEIVHQSKWKGGINIRNIHIEELKGKSNIVAGSVWMIGQKGVNIEGVFGLFSVDTESDSTKRYIHYIDPQEYIIDGYTFTTSIPHHCTLESVGSGHMYIKQDKEAYSNKIIGYRVEREEGSNDRHQIDTTTFDTGFEIRNQNRKKALWFENNNTENIHFFDNANRKFLGDGGHFIMENSYGRVKLKAGSVMPDINLIADFTSMNTMNGTRIASFELEKIKIHNLPTEDPNVKDQLWNDNGTLKISL</sequence>
<dbReference type="InterPro" id="IPR011050">
    <property type="entry name" value="Pectin_lyase_fold/virulence"/>
</dbReference>
<dbReference type="InterPro" id="IPR024535">
    <property type="entry name" value="RHGA/B-epi-like_pectate_lyase"/>
</dbReference>
<dbReference type="EMBL" id="FPHN01000227">
    <property type="protein sequence ID" value="SFV67520.1"/>
    <property type="molecule type" value="Genomic_DNA"/>
</dbReference>
<reference evidence="2" key="1">
    <citation type="submission" date="2016-10" db="EMBL/GenBank/DDBJ databases">
        <authorList>
            <person name="de Groot N.N."/>
        </authorList>
    </citation>
    <scope>NUCLEOTIDE SEQUENCE</scope>
</reference>
<proteinExistence type="predicted"/>
<feature type="domain" description="Rhamnogalacturonase A/B/Epimerase-like pectate lyase" evidence="1">
    <location>
        <begin position="96"/>
        <end position="300"/>
    </location>
</feature>
<evidence type="ECO:0000259" key="1">
    <source>
        <dbReference type="Pfam" id="PF12708"/>
    </source>
</evidence>
<protein>
    <recommendedName>
        <fullName evidence="1">Rhamnogalacturonase A/B/Epimerase-like pectate lyase domain-containing protein</fullName>
    </recommendedName>
</protein>
<evidence type="ECO:0000313" key="2">
    <source>
        <dbReference type="EMBL" id="SFV67520.1"/>
    </source>
</evidence>
<dbReference type="AlphaFoldDB" id="A0A1W1CNQ0"/>
<dbReference type="SUPFAM" id="SSF51126">
    <property type="entry name" value="Pectin lyase-like"/>
    <property type="match status" value="1"/>
</dbReference>
<dbReference type="InterPro" id="IPR012334">
    <property type="entry name" value="Pectin_lyas_fold"/>
</dbReference>
<organism evidence="2">
    <name type="scientific">hydrothermal vent metagenome</name>
    <dbReference type="NCBI Taxonomy" id="652676"/>
    <lineage>
        <taxon>unclassified sequences</taxon>
        <taxon>metagenomes</taxon>
        <taxon>ecological metagenomes</taxon>
    </lineage>
</organism>
<accession>A0A1W1CNQ0</accession>
<dbReference type="InterPro" id="IPR006311">
    <property type="entry name" value="TAT_signal"/>
</dbReference>
<name>A0A1W1CNQ0_9ZZZZ</name>
<dbReference type="PROSITE" id="PS51318">
    <property type="entry name" value="TAT"/>
    <property type="match status" value="1"/>
</dbReference>
<dbReference type="Pfam" id="PF12708">
    <property type="entry name" value="Pect-lyase_RHGA_epim"/>
    <property type="match status" value="1"/>
</dbReference>